<comment type="caution">
    <text evidence="9">The sequence shown here is derived from an EMBL/GenBank/DDBJ whole genome shotgun (WGS) entry which is preliminary data.</text>
</comment>
<gene>
    <name evidence="9" type="ORF">GGI25_004150</name>
</gene>
<comment type="similarity">
    <text evidence="2 7">Belongs to the group II decarboxylase family.</text>
</comment>
<reference evidence="9" key="1">
    <citation type="submission" date="2022-07" db="EMBL/GenBank/DDBJ databases">
        <title>Phylogenomic reconstructions and comparative analyses of Kickxellomycotina fungi.</title>
        <authorList>
            <person name="Reynolds N.K."/>
            <person name="Stajich J.E."/>
            <person name="Barry K."/>
            <person name="Grigoriev I.V."/>
            <person name="Crous P."/>
            <person name="Smith M.E."/>
        </authorList>
    </citation>
    <scope>NUCLEOTIDE SEQUENCE</scope>
    <source>
        <strain evidence="9">NRRL 3115</strain>
    </source>
</reference>
<keyword evidence="8" id="KW-0812">Transmembrane</keyword>
<evidence type="ECO:0000256" key="3">
    <source>
        <dbReference type="ARBA" id="ARBA00022793"/>
    </source>
</evidence>
<dbReference type="OrthoDB" id="639767at2759"/>
<evidence type="ECO:0000313" key="10">
    <source>
        <dbReference type="Proteomes" id="UP001151518"/>
    </source>
</evidence>
<evidence type="ECO:0000256" key="5">
    <source>
        <dbReference type="ARBA" id="ARBA00023239"/>
    </source>
</evidence>
<dbReference type="GO" id="GO:0005737">
    <property type="term" value="C:cytoplasm"/>
    <property type="evidence" value="ECO:0007669"/>
    <property type="project" value="TreeGrafter"/>
</dbReference>
<dbReference type="InterPro" id="IPR015424">
    <property type="entry name" value="PyrdxlP-dep_Trfase"/>
</dbReference>
<dbReference type="Gene3D" id="3.90.1150.10">
    <property type="entry name" value="Aspartate Aminotransferase, domain 1"/>
    <property type="match status" value="1"/>
</dbReference>
<dbReference type="GO" id="GO:0016831">
    <property type="term" value="F:carboxy-lyase activity"/>
    <property type="evidence" value="ECO:0007669"/>
    <property type="project" value="UniProtKB-KW"/>
</dbReference>
<evidence type="ECO:0000256" key="2">
    <source>
        <dbReference type="ARBA" id="ARBA00009533"/>
    </source>
</evidence>
<evidence type="ECO:0000256" key="8">
    <source>
        <dbReference type="SAM" id="Phobius"/>
    </source>
</evidence>
<keyword evidence="5 7" id="KW-0456">Lyase</keyword>
<dbReference type="InterPro" id="IPR015421">
    <property type="entry name" value="PyrdxlP-dep_Trfase_major"/>
</dbReference>
<proteinExistence type="inferred from homology"/>
<organism evidence="9 10">
    <name type="scientific">Coemansia spiralis</name>
    <dbReference type="NCBI Taxonomy" id="417178"/>
    <lineage>
        <taxon>Eukaryota</taxon>
        <taxon>Fungi</taxon>
        <taxon>Fungi incertae sedis</taxon>
        <taxon>Zoopagomycota</taxon>
        <taxon>Kickxellomycotina</taxon>
        <taxon>Kickxellomycetes</taxon>
        <taxon>Kickxellales</taxon>
        <taxon>Kickxellaceae</taxon>
        <taxon>Coemansia</taxon>
    </lineage>
</organism>
<dbReference type="GO" id="GO:0019752">
    <property type="term" value="P:carboxylic acid metabolic process"/>
    <property type="evidence" value="ECO:0007669"/>
    <property type="project" value="InterPro"/>
</dbReference>
<dbReference type="AlphaFoldDB" id="A0A9W8G505"/>
<comment type="cofactor">
    <cofactor evidence="1 6 7">
        <name>pyridoxal 5'-phosphate</name>
        <dbReference type="ChEBI" id="CHEBI:597326"/>
    </cofactor>
</comment>
<dbReference type="InterPro" id="IPR015422">
    <property type="entry name" value="PyrdxlP-dep_Trfase_small"/>
</dbReference>
<dbReference type="Gene3D" id="1.20.1340.10">
    <property type="entry name" value="dopa decarboxylase, N-terminal domain"/>
    <property type="match status" value="1"/>
</dbReference>
<feature type="modified residue" description="N6-(pyridoxal phosphate)lysine" evidence="6">
    <location>
        <position position="395"/>
    </location>
</feature>
<evidence type="ECO:0000256" key="4">
    <source>
        <dbReference type="ARBA" id="ARBA00022898"/>
    </source>
</evidence>
<accession>A0A9W8G505</accession>
<name>A0A9W8G505_9FUNG</name>
<dbReference type="Pfam" id="PF00282">
    <property type="entry name" value="Pyridoxal_deC"/>
    <property type="match status" value="1"/>
</dbReference>
<evidence type="ECO:0000256" key="7">
    <source>
        <dbReference type="RuleBase" id="RU000382"/>
    </source>
</evidence>
<dbReference type="PANTHER" id="PTHR11999:SF70">
    <property type="entry name" value="MIP05841P"/>
    <property type="match status" value="1"/>
</dbReference>
<feature type="transmembrane region" description="Helical" evidence="8">
    <location>
        <begin position="29"/>
        <end position="50"/>
    </location>
</feature>
<dbReference type="GO" id="GO:0030170">
    <property type="term" value="F:pyridoxal phosphate binding"/>
    <property type="evidence" value="ECO:0007669"/>
    <property type="project" value="InterPro"/>
</dbReference>
<keyword evidence="8" id="KW-0472">Membrane</keyword>
<dbReference type="Proteomes" id="UP001151518">
    <property type="component" value="Unassembled WGS sequence"/>
</dbReference>
<keyword evidence="8" id="KW-1133">Transmembrane helix</keyword>
<dbReference type="GO" id="GO:0006520">
    <property type="term" value="P:amino acid metabolic process"/>
    <property type="evidence" value="ECO:0007669"/>
    <property type="project" value="InterPro"/>
</dbReference>
<evidence type="ECO:0000256" key="6">
    <source>
        <dbReference type="PIRSR" id="PIRSR602129-50"/>
    </source>
</evidence>
<dbReference type="PANTHER" id="PTHR11999">
    <property type="entry name" value="GROUP II PYRIDOXAL-5-PHOSPHATE DECARBOXYLASE"/>
    <property type="match status" value="1"/>
</dbReference>
<dbReference type="EMBL" id="JANBTW010000052">
    <property type="protein sequence ID" value="KAJ2675002.1"/>
    <property type="molecule type" value="Genomic_DNA"/>
</dbReference>
<evidence type="ECO:0008006" key="11">
    <source>
        <dbReference type="Google" id="ProtNLM"/>
    </source>
</evidence>
<dbReference type="Gene3D" id="3.40.640.10">
    <property type="entry name" value="Type I PLP-dependent aspartate aminotransferase-like (Major domain)"/>
    <property type="match status" value="1"/>
</dbReference>
<keyword evidence="3" id="KW-0210">Decarboxylase</keyword>
<dbReference type="InterPro" id="IPR010977">
    <property type="entry name" value="Aromatic_deC"/>
</dbReference>
<dbReference type="InterPro" id="IPR021115">
    <property type="entry name" value="Pyridoxal-P_BS"/>
</dbReference>
<dbReference type="PRINTS" id="PR00800">
    <property type="entry name" value="YHDCRBOXLASE"/>
</dbReference>
<protein>
    <recommendedName>
        <fullName evidence="11">Aromatic-L-amino-acid decarboxylase</fullName>
    </recommendedName>
</protein>
<dbReference type="SUPFAM" id="SSF53383">
    <property type="entry name" value="PLP-dependent transferases"/>
    <property type="match status" value="1"/>
</dbReference>
<evidence type="ECO:0000256" key="1">
    <source>
        <dbReference type="ARBA" id="ARBA00001933"/>
    </source>
</evidence>
<dbReference type="InterPro" id="IPR002129">
    <property type="entry name" value="PyrdxlP-dep_de-COase"/>
</dbReference>
<keyword evidence="4 6" id="KW-0663">Pyridoxal phosphate</keyword>
<evidence type="ECO:0000313" key="9">
    <source>
        <dbReference type="EMBL" id="KAJ2675002.1"/>
    </source>
</evidence>
<sequence length="555" mass="61932">MGSDKRNPISDYPGGLIDFTESSRAAGPMLLYCFMGAIDAYYQSFAYWIIGTMTNRPQMLARYAGFYKEIQSMAMGAVVAWQLDAKHVKLLTQVIINWMLYVYYKCKYSELNQIPSASNIEPGYLYKLLLYEAPEEPESFEDIKNDISNKIMPGITHWQSSNFFGYFQCNSSFPAMLGDMYSAMFNTISFSWKSSPATTELETIILDWLGRLIGLGKRFLSIDKDGTAGVGGGIIQETASEAQLIVLVAARKRMVAHPKSQGAGDEEAESMQGKFVAYVSDQTHTATKKDVKVIGCKPHIINSDSNFRLIKAMLEAAIAEDKKAGLILFFVCGTSGTTNTTAIDDLPGIADVAKAENIWFHVDAAYAGPALSCPEFRPLAAGSERADSFNFNPYKWMLANFDCSALWFKEGASLFKNYCNWEIPLGRRFRSLKLWFVMRMYGASGIRNHIRASVSQAKWLEEQPLIDGRFEIMVPTVFSLVVFRIKPQTIVGNSLVSCIQEDSRVFLGGTKIKDNNVIRVALGSTYGTQKNVELLVQVIKRLAAKVISENTFDLE</sequence>
<dbReference type="PROSITE" id="PS00392">
    <property type="entry name" value="DDC_GAD_HDC_YDC"/>
    <property type="match status" value="1"/>
</dbReference>